<evidence type="ECO:0000256" key="2">
    <source>
        <dbReference type="SAM" id="Phobius"/>
    </source>
</evidence>
<dbReference type="InterPro" id="IPR046499">
    <property type="entry name" value="DUF6677"/>
</dbReference>
<protein>
    <recommendedName>
        <fullName evidence="3">DUF6677 domain-containing protein</fullName>
    </recommendedName>
</protein>
<accession>A0A3B1DYI7</accession>
<keyword evidence="2" id="KW-0812">Transmembrane</keyword>
<dbReference type="EMBL" id="UOGK01000422">
    <property type="protein sequence ID" value="VAX40640.1"/>
    <property type="molecule type" value="Genomic_DNA"/>
</dbReference>
<proteinExistence type="predicted"/>
<sequence length="77" mass="7985">LDPATGLPRSPTPGEVKDPATGQWVAGPAGSRPPMSKSLAKMNEIGILYCTIAGMLNLIVIIDAAFPSAGRIRGGRR</sequence>
<evidence type="ECO:0000256" key="1">
    <source>
        <dbReference type="SAM" id="MobiDB-lite"/>
    </source>
</evidence>
<dbReference type="AlphaFoldDB" id="A0A3B1DYI7"/>
<feature type="transmembrane region" description="Helical" evidence="2">
    <location>
        <begin position="45"/>
        <end position="66"/>
    </location>
</feature>
<organism evidence="4">
    <name type="scientific">hydrothermal vent metagenome</name>
    <dbReference type="NCBI Taxonomy" id="652676"/>
    <lineage>
        <taxon>unclassified sequences</taxon>
        <taxon>metagenomes</taxon>
        <taxon>ecological metagenomes</taxon>
    </lineage>
</organism>
<feature type="region of interest" description="Disordered" evidence="1">
    <location>
        <begin position="1"/>
        <end position="33"/>
    </location>
</feature>
<evidence type="ECO:0000313" key="4">
    <source>
        <dbReference type="EMBL" id="VAX40640.1"/>
    </source>
</evidence>
<keyword evidence="2" id="KW-0472">Membrane</keyword>
<evidence type="ECO:0000259" key="3">
    <source>
        <dbReference type="Pfam" id="PF20382"/>
    </source>
</evidence>
<reference evidence="4" key="1">
    <citation type="submission" date="2018-06" db="EMBL/GenBank/DDBJ databases">
        <authorList>
            <person name="Zhirakovskaya E."/>
        </authorList>
    </citation>
    <scope>NUCLEOTIDE SEQUENCE</scope>
</reference>
<dbReference type="Pfam" id="PF20382">
    <property type="entry name" value="DUF6677"/>
    <property type="match status" value="1"/>
</dbReference>
<keyword evidence="2" id="KW-1133">Transmembrane helix</keyword>
<gene>
    <name evidence="4" type="ORF">MNBD_PLANCTO03-2434</name>
</gene>
<feature type="domain" description="DUF6677" evidence="3">
    <location>
        <begin position="30"/>
        <end position="69"/>
    </location>
</feature>
<feature type="non-terminal residue" evidence="4">
    <location>
        <position position="1"/>
    </location>
</feature>
<name>A0A3B1DYI7_9ZZZZ</name>